<dbReference type="InterPro" id="IPR005135">
    <property type="entry name" value="Endo/exonuclease/phosphatase"/>
</dbReference>
<dbReference type="InterPro" id="IPR051055">
    <property type="entry name" value="PIF1_helicase"/>
</dbReference>
<comment type="caution">
    <text evidence="3">The sequence shown here is derived from an EMBL/GenBank/DDBJ whole genome shotgun (WGS) entry which is preliminary data.</text>
</comment>
<dbReference type="Proteomes" id="UP000683360">
    <property type="component" value="Unassembled WGS sequence"/>
</dbReference>
<dbReference type="OrthoDB" id="6129576at2759"/>
<dbReference type="InterPro" id="IPR036691">
    <property type="entry name" value="Endo/exonu/phosph_ase_sf"/>
</dbReference>
<dbReference type="InterPro" id="IPR046700">
    <property type="entry name" value="DUF6570"/>
</dbReference>
<keyword evidence="4" id="KW-1185">Reference proteome</keyword>
<gene>
    <name evidence="3" type="ORF">MEDL_65553</name>
</gene>
<organism evidence="3 4">
    <name type="scientific">Mytilus edulis</name>
    <name type="common">Blue mussel</name>
    <dbReference type="NCBI Taxonomy" id="6550"/>
    <lineage>
        <taxon>Eukaryota</taxon>
        <taxon>Metazoa</taxon>
        <taxon>Spiralia</taxon>
        <taxon>Lophotrochozoa</taxon>
        <taxon>Mollusca</taxon>
        <taxon>Bivalvia</taxon>
        <taxon>Autobranchia</taxon>
        <taxon>Pteriomorphia</taxon>
        <taxon>Mytilida</taxon>
        <taxon>Mytiloidea</taxon>
        <taxon>Mytilidae</taxon>
        <taxon>Mytilinae</taxon>
        <taxon>Mytilus</taxon>
    </lineage>
</organism>
<dbReference type="EMBL" id="CAJPWZ010003209">
    <property type="protein sequence ID" value="CAG2254056.1"/>
    <property type="molecule type" value="Genomic_DNA"/>
</dbReference>
<accession>A0A8S3V8H4</accession>
<dbReference type="Gene3D" id="3.90.70.80">
    <property type="match status" value="1"/>
</dbReference>
<dbReference type="GO" id="GO:0003824">
    <property type="term" value="F:catalytic activity"/>
    <property type="evidence" value="ECO:0007669"/>
    <property type="project" value="InterPro"/>
</dbReference>
<name>A0A8S3V8H4_MYTED</name>
<proteinExistence type="predicted"/>
<dbReference type="SUPFAM" id="SSF54001">
    <property type="entry name" value="Cysteine proteinases"/>
    <property type="match status" value="2"/>
</dbReference>
<dbReference type="Pfam" id="PF03372">
    <property type="entry name" value="Exo_endo_phos"/>
    <property type="match status" value="1"/>
</dbReference>
<evidence type="ECO:0000313" key="3">
    <source>
        <dbReference type="EMBL" id="CAG2254056.1"/>
    </source>
</evidence>
<dbReference type="Pfam" id="PF04843">
    <property type="entry name" value="Herpes_teg_N"/>
    <property type="match status" value="1"/>
</dbReference>
<dbReference type="Pfam" id="PF02338">
    <property type="entry name" value="OTU"/>
    <property type="match status" value="1"/>
</dbReference>
<protein>
    <recommendedName>
        <fullName evidence="2">OTU domain-containing protein</fullName>
    </recommendedName>
</protein>
<dbReference type="CDD" id="cd18809">
    <property type="entry name" value="SF1_C_RecD"/>
    <property type="match status" value="1"/>
</dbReference>
<dbReference type="InterPro" id="IPR006928">
    <property type="entry name" value="Herpes_teg_USP"/>
</dbReference>
<feature type="domain" description="OTU" evidence="2">
    <location>
        <begin position="545"/>
        <end position="677"/>
    </location>
</feature>
<dbReference type="Gene3D" id="3.60.10.10">
    <property type="entry name" value="Endonuclease/exonuclease/phosphatase"/>
    <property type="match status" value="1"/>
</dbReference>
<dbReference type="Gene3D" id="2.30.30.940">
    <property type="match status" value="1"/>
</dbReference>
<dbReference type="SUPFAM" id="SSF56219">
    <property type="entry name" value="DNase I-like"/>
    <property type="match status" value="1"/>
</dbReference>
<dbReference type="InterPro" id="IPR038765">
    <property type="entry name" value="Papain-like_cys_pep_sf"/>
</dbReference>
<dbReference type="PANTHER" id="PTHR47642:SF5">
    <property type="entry name" value="ATP-DEPENDENT DNA HELICASE"/>
    <property type="match status" value="1"/>
</dbReference>
<dbReference type="Gene3D" id="3.90.70.120">
    <property type="match status" value="1"/>
</dbReference>
<sequence>MRSNLFFESVKVNLDSEAMDLNMDSEAMDLNMDSEAMDLNMDSEAMDLNMDSEAMDLNMDSEAMDLNTDSEAMDLNMDSESVEISLDFQATKSNTDSELLKSNVNCNGTCELEKSNLHDSIEADSDYRNTFSNIKMKQIHIQKNKRFKELVDKSMIVETDNTKLDCNGNFIIDIEQENNGLKLYSHKNKGTITENSIEVNHVSRSVDRDFVVQGSFHQGDIRFGINSGKQCVANCLSALAHSKFKSVKNWDQMYIDNVLIKGNQIYSNIHGDNVHLLVSDLPGMIEMSGKLLKISRKESITAVIDNYGTLDFSEFGNSLPLDQALQESLIDYDACFICAYDTTFLALKHNQDLILFDSHARNKFGLQDSDGKSLLLKLNNLDHLYQYCCNMMAGSSQNQWFEVTGVSICIENCTESNELLESYNQASTSNTQISENPKKENKSNHEIIKTPEILTMDDHISPKKFITNICSEEFIVTEKNKEVHIDEGITDNDSDVEILSTINNCYDFKPLNADSKRKLCIIAKIPTKTISKKITPNIHNMGPPSATKTITGDGNCLFRAISYAISNRQEFFGNVRKAIVDHLMTNTEIFRPFLQPRFITVEQHIQTLKMKERNVWGTELEILACADLLKTDIYTFYNGTWIKYSSSQIYSNNCVNDQAIYLQHKGDINHYEVVANVTKKSRSPNPFQYRQKYVEKFQVDRKSEVTSKKMKVDENQTTGLIYNLGNCNTESKGLSKAEKEKIKYWADDKFRARKTNTLKRKYWENEGIRSKKLCVGIKKYKENETYRENLIQAGIQKYHDDEEYRDALIESGIYKYQEDKGYKDALIESGIEKYKEDKVYRDALIQSGIQKYHHDPEYREKLKQASIEKYKSDVKHKEHVKQTSIHKYKTDENHKEYAKQASKQKYKEDESHKEHVKQASIQKYIKDESHKEHVKQASIQKYADDDAHKIKIKQQTSVRRKNLQLENKQITEVIRKFKDEVNKGPECVCACCLRLFFEKQVQICKKDYYDNSIFDLVTTDKYQHKCTDDCKTNCAFEGTCRTSLWICYTCHRKMLKGKIPADSFSNSLLLENVPVELKQLNSIEQQLIAQNIPFMKIMALPKGGQKGVHGPVVCVPSDLKKVTSTLPRSENESLLLKVKLKRKLSYKGYDKYQFVRPNHLEQALLYLKDQNIWYKDVAINNEWINPIPELNDDQVEKDESESDHTELLDTCLQPADIGQEALDLCFDQVFNIAPAENNSPLSVLQESGIEAKTFPVHFPTENAPKFGEDDIDDIITFIDKYITCEIPDEKEDKELHDIVMAVHQHSKKHSKSCKKKGTVCRFNFPRPPSTRTFISEPSDPDKDLDDDEELAKEVLSDLWEVIKKHEDENLDVSEIFKKIGLTQESFETYYRFITNRNTVVLKRQPNEIYTNQYNPHLLRAWDANMDIQYILDAFSCVVYIISYISKSERELGLLLQQTKNEAEEGNLNAQQTMKKIGTSYLHHREVSAQEAVFRVTGLRLRECSRKVEFIPVGENPCRMSIPLKDLEKQQSYKSSNRKRSNSDSVDENDDEIKIWMNNLVDRYKGRPHIAMFIKMCLASFGSEYSVLLESQLPQKINEETTFKLDGNLGHIRKRTRTSPAVIKYPRFSQETSPEKYFQSILQLFLPYRHDEQLKPPLFDTYENFFTCGRVKFPGDNTLTSVKEFVIKNMADFVKTGQELEDAENQLHETDPKEDAWCELCPESELNRRECIDEGKVTSVIEEDLSEATIPDLNNAKSSSSVGTNLLSVSLTKNEIIPRLRSLNVKQRRILYKVRDWCIQKATGKIPKPLHVFITGGAGTDDPSNPSNQLWNGLFNIAELDEIMRQREDGLFAKLLNRMRVKQKNESLSYSDKDTLKQCIGDGPDEVLHIYPTNAEVDTFNKEMILKLCTDSKLIEAEDYEKNKTSGKLTLKKIHCTKSDVCLPISILLAEGARVMLIKNEDTADGLVNGVMGTVISIKDYSPNSLPSSIFVLFDNERVGKNAKLQKIICGKRCVGLKPSSEDIPLSTCVRKQFPLKLAWACTIHKVQGLTVEECVVDLNKCFTYGQAYVALSRVTSKSGLHIKSIESEKLDKKIFCDPDIVKGVAEMTRFLPEVEDEREEQTDIVQIMYHNIQGLQTHAEDLKQNPDFIGVDYICLTETWANQEFACFEMIGYDGFHLPRSQAFENDDSYYSSLKEMQHGGVCVFYKHSSETELCNLASNLECIVFKITTENILVATIYRTQKYNVGKFLENLATLICKLQILSEKVVIIGDFNQDILKECNTVLNFMQSKGFNQLVNSPTTEGGTLIDHVYVRGCPDISVAMIPTYYSYHEALRIVLKR</sequence>
<dbReference type="CDD" id="cd22755">
    <property type="entry name" value="OTU_CeDUB-like"/>
    <property type="match status" value="1"/>
</dbReference>
<dbReference type="Gene3D" id="3.40.50.300">
    <property type="entry name" value="P-loop containing nucleotide triphosphate hydrolases"/>
    <property type="match status" value="2"/>
</dbReference>
<evidence type="ECO:0000259" key="2">
    <source>
        <dbReference type="PROSITE" id="PS50802"/>
    </source>
</evidence>
<evidence type="ECO:0000256" key="1">
    <source>
        <dbReference type="SAM" id="MobiDB-lite"/>
    </source>
</evidence>
<dbReference type="PROSITE" id="PS50802">
    <property type="entry name" value="OTU"/>
    <property type="match status" value="1"/>
</dbReference>
<reference evidence="3" key="1">
    <citation type="submission" date="2021-03" db="EMBL/GenBank/DDBJ databases">
        <authorList>
            <person name="Bekaert M."/>
        </authorList>
    </citation>
    <scope>NUCLEOTIDE SEQUENCE</scope>
</reference>
<dbReference type="Pfam" id="PF20209">
    <property type="entry name" value="DUF6570"/>
    <property type="match status" value="1"/>
</dbReference>
<dbReference type="SUPFAM" id="SSF52540">
    <property type="entry name" value="P-loop containing nucleoside triphosphate hydrolases"/>
    <property type="match status" value="1"/>
</dbReference>
<dbReference type="InterPro" id="IPR003323">
    <property type="entry name" value="OTU_dom"/>
</dbReference>
<dbReference type="PANTHER" id="PTHR47642">
    <property type="entry name" value="ATP-DEPENDENT DNA HELICASE"/>
    <property type="match status" value="1"/>
</dbReference>
<evidence type="ECO:0000313" key="4">
    <source>
        <dbReference type="Proteomes" id="UP000683360"/>
    </source>
</evidence>
<feature type="region of interest" description="Disordered" evidence="1">
    <location>
        <begin position="1528"/>
        <end position="1547"/>
    </location>
</feature>
<dbReference type="InterPro" id="IPR027417">
    <property type="entry name" value="P-loop_NTPase"/>
</dbReference>